<sequence>MLWSVFDDSGVLWDCSRCSEPNHFQVSRPHSLDKRHQAAEYFGPFRLGCLDGALEYLHVGRRAREQPKPLRLQVQSNHHAAGIPQRPSGTCGARRWHHRLSQDCRHSCCHHSRGCQASPEWVGGCNKRSCELESTCCNSGAHELGPHLQEERNRGLGLHH</sequence>
<name>A0A7I4EUU0_PHYPA</name>
<dbReference type="Proteomes" id="UP000006727">
    <property type="component" value="Chromosome 20"/>
</dbReference>
<reference evidence="1 2" key="2">
    <citation type="journal article" date="2018" name="Plant J.">
        <title>The Physcomitrella patens chromosome-scale assembly reveals moss genome structure and evolution.</title>
        <authorList>
            <person name="Lang D."/>
            <person name="Ullrich K.K."/>
            <person name="Murat F."/>
            <person name="Fuchs J."/>
            <person name="Jenkins J."/>
            <person name="Haas F.B."/>
            <person name="Piednoel M."/>
            <person name="Gundlach H."/>
            <person name="Van Bel M."/>
            <person name="Meyberg R."/>
            <person name="Vives C."/>
            <person name="Morata J."/>
            <person name="Symeonidi A."/>
            <person name="Hiss M."/>
            <person name="Muchero W."/>
            <person name="Kamisugi Y."/>
            <person name="Saleh O."/>
            <person name="Blanc G."/>
            <person name="Decker E.L."/>
            <person name="van Gessel N."/>
            <person name="Grimwood J."/>
            <person name="Hayes R.D."/>
            <person name="Graham S.W."/>
            <person name="Gunter L.E."/>
            <person name="McDaniel S.F."/>
            <person name="Hoernstein S.N.W."/>
            <person name="Larsson A."/>
            <person name="Li F.W."/>
            <person name="Perroud P.F."/>
            <person name="Phillips J."/>
            <person name="Ranjan P."/>
            <person name="Rokshar D.S."/>
            <person name="Rothfels C.J."/>
            <person name="Schneider L."/>
            <person name="Shu S."/>
            <person name="Stevenson D.W."/>
            <person name="Thummler F."/>
            <person name="Tillich M."/>
            <person name="Villarreal Aguilar J.C."/>
            <person name="Widiez T."/>
            <person name="Wong G.K."/>
            <person name="Wymore A."/>
            <person name="Zhang Y."/>
            <person name="Zimmer A.D."/>
            <person name="Quatrano R.S."/>
            <person name="Mayer K.F.X."/>
            <person name="Goodstein D."/>
            <person name="Casacuberta J.M."/>
            <person name="Vandepoele K."/>
            <person name="Reski R."/>
            <person name="Cuming A.C."/>
            <person name="Tuskan G.A."/>
            <person name="Maumus F."/>
            <person name="Salse J."/>
            <person name="Schmutz J."/>
            <person name="Rensing S.A."/>
        </authorList>
    </citation>
    <scope>NUCLEOTIDE SEQUENCE [LARGE SCALE GENOMIC DNA]</scope>
    <source>
        <strain evidence="1 2">cv. Gransden 2004</strain>
    </source>
</reference>
<dbReference type="Gramene" id="Pp3c20_4950V3.3">
    <property type="protein sequence ID" value="PAC:32946200.CDS.1"/>
    <property type="gene ID" value="Pp3c20_4950"/>
</dbReference>
<reference evidence="1" key="3">
    <citation type="submission" date="2020-12" db="UniProtKB">
        <authorList>
            <consortium name="EnsemblPlants"/>
        </authorList>
    </citation>
    <scope>IDENTIFICATION</scope>
</reference>
<reference evidence="1 2" key="1">
    <citation type="journal article" date="2008" name="Science">
        <title>The Physcomitrella genome reveals evolutionary insights into the conquest of land by plants.</title>
        <authorList>
            <person name="Rensing S."/>
            <person name="Lang D."/>
            <person name="Zimmer A."/>
            <person name="Terry A."/>
            <person name="Salamov A."/>
            <person name="Shapiro H."/>
            <person name="Nishiyama T."/>
            <person name="Perroud P.-F."/>
            <person name="Lindquist E."/>
            <person name="Kamisugi Y."/>
            <person name="Tanahashi T."/>
            <person name="Sakakibara K."/>
            <person name="Fujita T."/>
            <person name="Oishi K."/>
            <person name="Shin-I T."/>
            <person name="Kuroki Y."/>
            <person name="Toyoda A."/>
            <person name="Suzuki Y."/>
            <person name="Hashimoto A."/>
            <person name="Yamaguchi K."/>
            <person name="Sugano A."/>
            <person name="Kohara Y."/>
            <person name="Fujiyama A."/>
            <person name="Anterola A."/>
            <person name="Aoki S."/>
            <person name="Ashton N."/>
            <person name="Barbazuk W.B."/>
            <person name="Barker E."/>
            <person name="Bennetzen J."/>
            <person name="Bezanilla M."/>
            <person name="Blankenship R."/>
            <person name="Cho S.H."/>
            <person name="Dutcher S."/>
            <person name="Estelle M."/>
            <person name="Fawcett J.A."/>
            <person name="Gundlach H."/>
            <person name="Hanada K."/>
            <person name="Heyl A."/>
            <person name="Hicks K.A."/>
            <person name="Hugh J."/>
            <person name="Lohr M."/>
            <person name="Mayer K."/>
            <person name="Melkozernov A."/>
            <person name="Murata T."/>
            <person name="Nelson D."/>
            <person name="Pils B."/>
            <person name="Prigge M."/>
            <person name="Reiss B."/>
            <person name="Renner T."/>
            <person name="Rombauts S."/>
            <person name="Rushton P."/>
            <person name="Sanderfoot A."/>
            <person name="Schween G."/>
            <person name="Shiu S.-H."/>
            <person name="Stueber K."/>
            <person name="Theodoulou F.L."/>
            <person name="Tu H."/>
            <person name="Van de Peer Y."/>
            <person name="Verrier P.J."/>
            <person name="Waters E."/>
            <person name="Wood A."/>
            <person name="Yang L."/>
            <person name="Cove D."/>
            <person name="Cuming A."/>
            <person name="Hasebe M."/>
            <person name="Lucas S."/>
            <person name="Mishler D.B."/>
            <person name="Reski R."/>
            <person name="Grigoriev I."/>
            <person name="Quatrano R.S."/>
            <person name="Boore J.L."/>
        </authorList>
    </citation>
    <scope>NUCLEOTIDE SEQUENCE [LARGE SCALE GENOMIC DNA]</scope>
    <source>
        <strain evidence="1 2">cv. Gransden 2004</strain>
    </source>
</reference>
<accession>A0A7I4EUU0</accession>
<dbReference type="EMBL" id="ABEU02000020">
    <property type="status" value="NOT_ANNOTATED_CDS"/>
    <property type="molecule type" value="Genomic_DNA"/>
</dbReference>
<organism evidence="1 2">
    <name type="scientific">Physcomitrium patens</name>
    <name type="common">Spreading-leaved earth moss</name>
    <name type="synonym">Physcomitrella patens</name>
    <dbReference type="NCBI Taxonomy" id="3218"/>
    <lineage>
        <taxon>Eukaryota</taxon>
        <taxon>Viridiplantae</taxon>
        <taxon>Streptophyta</taxon>
        <taxon>Embryophyta</taxon>
        <taxon>Bryophyta</taxon>
        <taxon>Bryophytina</taxon>
        <taxon>Bryopsida</taxon>
        <taxon>Funariidae</taxon>
        <taxon>Funariales</taxon>
        <taxon>Funariaceae</taxon>
        <taxon>Physcomitrium</taxon>
    </lineage>
</organism>
<protein>
    <submittedName>
        <fullName evidence="1">Uncharacterized protein</fullName>
    </submittedName>
</protein>
<keyword evidence="2" id="KW-1185">Reference proteome</keyword>
<proteinExistence type="predicted"/>
<dbReference type="EnsemblPlants" id="Pp3c20_4950V3.3">
    <property type="protein sequence ID" value="PAC:32946200.CDS.1"/>
    <property type="gene ID" value="Pp3c20_4950"/>
</dbReference>
<evidence type="ECO:0000313" key="1">
    <source>
        <dbReference type="EnsemblPlants" id="PAC:32946200.CDS.1"/>
    </source>
</evidence>
<evidence type="ECO:0000313" key="2">
    <source>
        <dbReference type="Proteomes" id="UP000006727"/>
    </source>
</evidence>
<gene>
    <name evidence="1" type="primary">LOC112273656</name>
</gene>
<dbReference type="AlphaFoldDB" id="A0A7I4EUU0"/>